<reference evidence="2 3" key="1">
    <citation type="submission" date="2018-10" db="EMBL/GenBank/DDBJ databases">
        <title>Proposal of Lysobacter pythonis sp. nov. isolated from royal pythons (Python regius).</title>
        <authorList>
            <person name="Hans-Juergen B."/>
            <person name="Huptas C."/>
            <person name="Sandra B."/>
            <person name="Igor L."/>
            <person name="Joachim S."/>
            <person name="Siegfried S."/>
            <person name="Mareike W."/>
            <person name="Peter K."/>
        </authorList>
    </citation>
    <scope>NUCLEOTIDE SEQUENCE [LARGE SCALE GENOMIC DNA]</scope>
    <source>
        <strain evidence="2 3">4284/11</strain>
    </source>
</reference>
<feature type="transmembrane region" description="Helical" evidence="1">
    <location>
        <begin position="139"/>
        <end position="159"/>
    </location>
</feature>
<evidence type="ECO:0000256" key="1">
    <source>
        <dbReference type="SAM" id="Phobius"/>
    </source>
</evidence>
<feature type="transmembrane region" description="Helical" evidence="1">
    <location>
        <begin position="79"/>
        <end position="100"/>
    </location>
</feature>
<keyword evidence="1" id="KW-0472">Membrane</keyword>
<keyword evidence="1" id="KW-1133">Transmembrane helix</keyword>
<keyword evidence="3" id="KW-1185">Reference proteome</keyword>
<protein>
    <submittedName>
        <fullName evidence="2">Ketosynthase</fullName>
    </submittedName>
</protein>
<dbReference type="EMBL" id="RFLY01000004">
    <property type="protein sequence ID" value="RMH93724.1"/>
    <property type="molecule type" value="Genomic_DNA"/>
</dbReference>
<sequence length="235" mass="25918">MEAAPVDAWWLRPLLVLVYLLLAHFSAILGLVWLNALALLVIVMLLLLPGLSARRAWAWLALAAAAVLLAQAGRVSAGWLGIGPLLVPVVFVGLFGGLFARTLRRGQVPLITRIVAAMERVPASELSPELYRYSRGLTIVWTCVLALLALVNLGLALVAERVGLLARLDVAVPWTVSEAQWSWFANGFNYGLVGLVFVFEYAYRARRFPGRYKSPLDFARRMAALGPDTWRELLK</sequence>
<gene>
    <name evidence="2" type="ORF">EBB59_03470</name>
</gene>
<name>A0A3M2I628_9GAMM</name>
<feature type="transmembrane region" description="Helical" evidence="1">
    <location>
        <begin position="16"/>
        <end position="49"/>
    </location>
</feature>
<feature type="transmembrane region" description="Helical" evidence="1">
    <location>
        <begin position="179"/>
        <end position="203"/>
    </location>
</feature>
<evidence type="ECO:0000313" key="2">
    <source>
        <dbReference type="EMBL" id="RMH93724.1"/>
    </source>
</evidence>
<dbReference type="AlphaFoldDB" id="A0A3M2I628"/>
<feature type="transmembrane region" description="Helical" evidence="1">
    <location>
        <begin position="56"/>
        <end position="73"/>
    </location>
</feature>
<dbReference type="Proteomes" id="UP000275012">
    <property type="component" value="Unassembled WGS sequence"/>
</dbReference>
<accession>A0A3M2I628</accession>
<comment type="caution">
    <text evidence="2">The sequence shown here is derived from an EMBL/GenBank/DDBJ whole genome shotgun (WGS) entry which is preliminary data.</text>
</comment>
<proteinExistence type="predicted"/>
<keyword evidence="1" id="KW-0812">Transmembrane</keyword>
<evidence type="ECO:0000313" key="3">
    <source>
        <dbReference type="Proteomes" id="UP000275012"/>
    </source>
</evidence>
<organism evidence="2 3">
    <name type="scientific">Solilutibacter pythonis</name>
    <dbReference type="NCBI Taxonomy" id="2483112"/>
    <lineage>
        <taxon>Bacteria</taxon>
        <taxon>Pseudomonadati</taxon>
        <taxon>Pseudomonadota</taxon>
        <taxon>Gammaproteobacteria</taxon>
        <taxon>Lysobacterales</taxon>
        <taxon>Lysobacteraceae</taxon>
        <taxon>Solilutibacter</taxon>
    </lineage>
</organism>